<keyword evidence="1" id="KW-0812">Transmembrane</keyword>
<evidence type="ECO:0000256" key="1">
    <source>
        <dbReference type="SAM" id="Phobius"/>
    </source>
</evidence>
<keyword evidence="2" id="KW-0732">Signal</keyword>
<keyword evidence="4" id="KW-1185">Reference proteome</keyword>
<dbReference type="PhylomeDB" id="A7S427"/>
<name>A7S427_NEMVE</name>
<dbReference type="InParanoid" id="A7S427"/>
<dbReference type="AlphaFoldDB" id="A7S427"/>
<dbReference type="EMBL" id="DS469576">
    <property type="protein sequence ID" value="EDO41530.1"/>
    <property type="molecule type" value="Genomic_DNA"/>
</dbReference>
<reference evidence="3 4" key="1">
    <citation type="journal article" date="2007" name="Science">
        <title>Sea anemone genome reveals ancestral eumetazoan gene repertoire and genomic organization.</title>
        <authorList>
            <person name="Putnam N.H."/>
            <person name="Srivastava M."/>
            <person name="Hellsten U."/>
            <person name="Dirks B."/>
            <person name="Chapman J."/>
            <person name="Salamov A."/>
            <person name="Terry A."/>
            <person name="Shapiro H."/>
            <person name="Lindquist E."/>
            <person name="Kapitonov V.V."/>
            <person name="Jurka J."/>
            <person name="Genikhovich G."/>
            <person name="Grigoriev I.V."/>
            <person name="Lucas S.M."/>
            <person name="Steele R.E."/>
            <person name="Finnerty J.R."/>
            <person name="Technau U."/>
            <person name="Martindale M.Q."/>
            <person name="Rokhsar D.S."/>
        </authorList>
    </citation>
    <scope>NUCLEOTIDE SEQUENCE [LARGE SCALE GENOMIC DNA]</scope>
    <source>
        <strain evidence="4">CH2 X CH6</strain>
    </source>
</reference>
<evidence type="ECO:0000256" key="2">
    <source>
        <dbReference type="SAM" id="SignalP"/>
    </source>
</evidence>
<accession>A7S427</accession>
<dbReference type="InterPro" id="IPR021684">
    <property type="entry name" value="WBP1-like"/>
</dbReference>
<feature type="chain" id="PRO_5002711732" description="Vesicular, overexpressed in cancer, prosurvival protein 1" evidence="2">
    <location>
        <begin position="24"/>
        <end position="191"/>
    </location>
</feature>
<protein>
    <recommendedName>
        <fullName evidence="5">Vesicular, overexpressed in cancer, prosurvival protein 1</fullName>
    </recommendedName>
</protein>
<organism evidence="3 4">
    <name type="scientific">Nematostella vectensis</name>
    <name type="common">Starlet sea anemone</name>
    <dbReference type="NCBI Taxonomy" id="45351"/>
    <lineage>
        <taxon>Eukaryota</taxon>
        <taxon>Metazoa</taxon>
        <taxon>Cnidaria</taxon>
        <taxon>Anthozoa</taxon>
        <taxon>Hexacorallia</taxon>
        <taxon>Actiniaria</taxon>
        <taxon>Edwardsiidae</taxon>
        <taxon>Nematostella</taxon>
    </lineage>
</organism>
<gene>
    <name evidence="3" type="ORF">NEMVEDRAFT_v1g206474</name>
</gene>
<proteinExistence type="predicted"/>
<feature type="transmembrane region" description="Helical" evidence="1">
    <location>
        <begin position="58"/>
        <end position="77"/>
    </location>
</feature>
<sequence length="191" mass="21339">MGYVLYAKAIILLAASNFLQTKADDYCGRKGKKEFYCDKGHCCGNFECCVYYKYYEMWWFWLIWCVITILGCSCAYLKRRQIGLYGYTMNVQNNLQSRASSNSPEYPKHKLPSYAEVIAMPNLGPPDDIEGAPPPYFVSLPSASTGLLGSTSSLSTASQSEATTIDIVPDINYCEQVKQDCCTRTKNKGGT</sequence>
<evidence type="ECO:0000313" key="4">
    <source>
        <dbReference type="Proteomes" id="UP000001593"/>
    </source>
</evidence>
<dbReference type="Pfam" id="PF11669">
    <property type="entry name" value="WBP-1"/>
    <property type="match status" value="1"/>
</dbReference>
<dbReference type="PANTHER" id="PTHR16209">
    <property type="entry name" value="VESICULAR, OVEREXPRESSED IN CANCER, PROSURVIVAL PROTEIN 1"/>
    <property type="match status" value="1"/>
</dbReference>
<keyword evidence="1" id="KW-0472">Membrane</keyword>
<dbReference type="OMA" id="LGCSCAY"/>
<dbReference type="OrthoDB" id="10254527at2759"/>
<dbReference type="KEGG" id="nve:5513290"/>
<dbReference type="InterPro" id="IPR051994">
    <property type="entry name" value="WW_domain-binding"/>
</dbReference>
<keyword evidence="1" id="KW-1133">Transmembrane helix</keyword>
<dbReference type="PANTHER" id="PTHR16209:SF6">
    <property type="entry name" value="VESICULAR, OVEREXPRESSED IN CANCER, PROSURVIVAL PROTEIN 1"/>
    <property type="match status" value="1"/>
</dbReference>
<dbReference type="Proteomes" id="UP000001593">
    <property type="component" value="Unassembled WGS sequence"/>
</dbReference>
<feature type="signal peptide" evidence="2">
    <location>
        <begin position="1"/>
        <end position="23"/>
    </location>
</feature>
<evidence type="ECO:0000313" key="3">
    <source>
        <dbReference type="EMBL" id="EDO41530.1"/>
    </source>
</evidence>
<evidence type="ECO:0008006" key="5">
    <source>
        <dbReference type="Google" id="ProtNLM"/>
    </source>
</evidence>
<dbReference type="STRING" id="45351.A7S427"/>
<dbReference type="eggNOG" id="ENOG502QWR1">
    <property type="taxonomic scope" value="Eukaryota"/>
</dbReference>
<dbReference type="HOGENOM" id="CLU_1423076_0_0_1"/>